<evidence type="ECO:0000313" key="2">
    <source>
        <dbReference type="Proteomes" id="UP001056120"/>
    </source>
</evidence>
<dbReference type="EMBL" id="CM042032">
    <property type="protein sequence ID" value="KAI3776017.1"/>
    <property type="molecule type" value="Genomic_DNA"/>
</dbReference>
<proteinExistence type="predicted"/>
<protein>
    <submittedName>
        <fullName evidence="1">Uncharacterized protein</fullName>
    </submittedName>
</protein>
<reference evidence="1 2" key="2">
    <citation type="journal article" date="2022" name="Mol. Ecol. Resour.">
        <title>The genomes of chicory, endive, great burdock and yacon provide insights into Asteraceae paleo-polyploidization history and plant inulin production.</title>
        <authorList>
            <person name="Fan W."/>
            <person name="Wang S."/>
            <person name="Wang H."/>
            <person name="Wang A."/>
            <person name="Jiang F."/>
            <person name="Liu H."/>
            <person name="Zhao H."/>
            <person name="Xu D."/>
            <person name="Zhang Y."/>
        </authorList>
    </citation>
    <scope>NUCLEOTIDE SEQUENCE [LARGE SCALE GENOMIC DNA]</scope>
    <source>
        <strain evidence="2">cv. Yunnan</strain>
        <tissue evidence="1">Leaves</tissue>
    </source>
</reference>
<organism evidence="1 2">
    <name type="scientific">Smallanthus sonchifolius</name>
    <dbReference type="NCBI Taxonomy" id="185202"/>
    <lineage>
        <taxon>Eukaryota</taxon>
        <taxon>Viridiplantae</taxon>
        <taxon>Streptophyta</taxon>
        <taxon>Embryophyta</taxon>
        <taxon>Tracheophyta</taxon>
        <taxon>Spermatophyta</taxon>
        <taxon>Magnoliopsida</taxon>
        <taxon>eudicotyledons</taxon>
        <taxon>Gunneridae</taxon>
        <taxon>Pentapetalae</taxon>
        <taxon>asterids</taxon>
        <taxon>campanulids</taxon>
        <taxon>Asterales</taxon>
        <taxon>Asteraceae</taxon>
        <taxon>Asteroideae</taxon>
        <taxon>Heliantheae alliance</taxon>
        <taxon>Millerieae</taxon>
        <taxon>Smallanthus</taxon>
    </lineage>
</organism>
<dbReference type="Proteomes" id="UP001056120">
    <property type="component" value="Linkage Group LG15"/>
</dbReference>
<keyword evidence="2" id="KW-1185">Reference proteome</keyword>
<accession>A0ACB9FXX1</accession>
<comment type="caution">
    <text evidence="1">The sequence shown here is derived from an EMBL/GenBank/DDBJ whole genome shotgun (WGS) entry which is preliminary data.</text>
</comment>
<evidence type="ECO:0000313" key="1">
    <source>
        <dbReference type="EMBL" id="KAI3776017.1"/>
    </source>
</evidence>
<sequence>MPKYGRFLKDFLTNKRNMEEAVKKTNQCVALIERYLPKKFPDPRKFSLPCSIGPLPITFALADLGASVNVMPYNMFQRLKIGNPRPVNATTELMDGSVKSPIGVIENLLANFGKFVFPADFMVLEMGPDYYVPLILGHPFLATARAVIDMNERIQTLRVGKHSVTYNIGGNKCLSNNPFEIAQFIDTNLDYQLKKAKEFNKGKKLDLDNINWIENYRDKLPKLKDLNEGTGDTGEVNSPHPKKD</sequence>
<gene>
    <name evidence="1" type="ORF">L1987_45777</name>
</gene>
<reference evidence="2" key="1">
    <citation type="journal article" date="2022" name="Mol. Ecol. Resour.">
        <title>The genomes of chicory, endive, great burdock and yacon provide insights into Asteraceae palaeo-polyploidization history and plant inulin production.</title>
        <authorList>
            <person name="Fan W."/>
            <person name="Wang S."/>
            <person name="Wang H."/>
            <person name="Wang A."/>
            <person name="Jiang F."/>
            <person name="Liu H."/>
            <person name="Zhao H."/>
            <person name="Xu D."/>
            <person name="Zhang Y."/>
        </authorList>
    </citation>
    <scope>NUCLEOTIDE SEQUENCE [LARGE SCALE GENOMIC DNA]</scope>
    <source>
        <strain evidence="2">cv. Yunnan</strain>
    </source>
</reference>
<name>A0ACB9FXX1_9ASTR</name>